<keyword evidence="1" id="KW-0812">Transmembrane</keyword>
<accession>A0A212KXK5</accession>
<organism evidence="3">
    <name type="scientific">uncultured Desulfovibrio sp</name>
    <dbReference type="NCBI Taxonomy" id="167968"/>
    <lineage>
        <taxon>Bacteria</taxon>
        <taxon>Pseudomonadati</taxon>
        <taxon>Thermodesulfobacteriota</taxon>
        <taxon>Desulfovibrionia</taxon>
        <taxon>Desulfovibrionales</taxon>
        <taxon>Desulfovibrionaceae</taxon>
        <taxon>Desulfovibrio</taxon>
        <taxon>environmental samples</taxon>
    </lineage>
</organism>
<evidence type="ECO:0000256" key="1">
    <source>
        <dbReference type="SAM" id="Phobius"/>
    </source>
</evidence>
<feature type="transmembrane region" description="Helical" evidence="1">
    <location>
        <begin position="51"/>
        <end position="71"/>
    </location>
</feature>
<keyword evidence="2" id="KW-0732">Signal</keyword>
<keyword evidence="1" id="KW-1133">Transmembrane helix</keyword>
<feature type="chain" id="PRO_5013347156" evidence="2">
    <location>
        <begin position="28"/>
        <end position="107"/>
    </location>
</feature>
<gene>
    <name evidence="3" type="ORF">KL86DES1_10125</name>
</gene>
<dbReference type="AlphaFoldDB" id="A0A212KXK5"/>
<name>A0A212KXK5_9BACT</name>
<evidence type="ECO:0000256" key="2">
    <source>
        <dbReference type="SAM" id="SignalP"/>
    </source>
</evidence>
<protein>
    <submittedName>
        <fullName evidence="3">Uncharacterized protein</fullName>
    </submittedName>
</protein>
<keyword evidence="1" id="KW-0472">Membrane</keyword>
<evidence type="ECO:0000313" key="3">
    <source>
        <dbReference type="EMBL" id="SCM70003.1"/>
    </source>
</evidence>
<dbReference type="EMBL" id="FMJC01000001">
    <property type="protein sequence ID" value="SCM70003.1"/>
    <property type="molecule type" value="Genomic_DNA"/>
</dbReference>
<sequence length="107" mass="11165">MKKHVLFFVTLMAVMVFAVSFCSPAMAEEAASSAGSFDVISMLEGLLPESTMTWVTFAITICAALAVALPAPKEGGNAIYKVVYTAIQWTALNVGRAKNASSAKSGG</sequence>
<proteinExistence type="predicted"/>
<dbReference type="RefSeq" id="WP_179981536.1">
    <property type="nucleotide sequence ID" value="NZ_LT608333.1"/>
</dbReference>
<feature type="signal peptide" evidence="2">
    <location>
        <begin position="1"/>
        <end position="27"/>
    </location>
</feature>
<reference evidence="3" key="1">
    <citation type="submission" date="2016-08" db="EMBL/GenBank/DDBJ databases">
        <authorList>
            <person name="Seilhamer J.J."/>
        </authorList>
    </citation>
    <scope>NUCLEOTIDE SEQUENCE</scope>
    <source>
        <strain evidence="3">86-1</strain>
    </source>
</reference>